<reference evidence="1 2" key="1">
    <citation type="submission" date="2017-04" db="EMBL/GenBank/DDBJ databases">
        <title>Draft genome sequence of Tuber borchii Vittad., a whitish edible truffle.</title>
        <authorList>
            <consortium name="DOE Joint Genome Institute"/>
            <person name="Murat C."/>
            <person name="Kuo A."/>
            <person name="Barry K.W."/>
            <person name="Clum A."/>
            <person name="Dockter R.B."/>
            <person name="Fauchery L."/>
            <person name="Iotti M."/>
            <person name="Kohler A."/>
            <person name="Labutti K."/>
            <person name="Lindquist E.A."/>
            <person name="Lipzen A."/>
            <person name="Ohm R.A."/>
            <person name="Wang M."/>
            <person name="Grigoriev I.V."/>
            <person name="Zambonelli A."/>
            <person name="Martin F.M."/>
        </authorList>
    </citation>
    <scope>NUCLEOTIDE SEQUENCE [LARGE SCALE GENOMIC DNA]</scope>
    <source>
        <strain evidence="1 2">Tbo3840</strain>
    </source>
</reference>
<organism evidence="1 2">
    <name type="scientific">Tuber borchii</name>
    <name type="common">White truffle</name>
    <dbReference type="NCBI Taxonomy" id="42251"/>
    <lineage>
        <taxon>Eukaryota</taxon>
        <taxon>Fungi</taxon>
        <taxon>Dikarya</taxon>
        <taxon>Ascomycota</taxon>
        <taxon>Pezizomycotina</taxon>
        <taxon>Pezizomycetes</taxon>
        <taxon>Pezizales</taxon>
        <taxon>Tuberaceae</taxon>
        <taxon>Tuber</taxon>
    </lineage>
</organism>
<dbReference type="AlphaFoldDB" id="A0A2T6ZR94"/>
<gene>
    <name evidence="1" type="ORF">B9Z19DRAFT_1065390</name>
</gene>
<evidence type="ECO:0000313" key="2">
    <source>
        <dbReference type="Proteomes" id="UP000244722"/>
    </source>
</evidence>
<sequence>MTLEKSAKARGLMGRLLDSNHRELYATEWDPAKLWKKLESSASETQSEKDKLYVLLSHLPLQYHPFHTAISNNPNFKDSTYDDICDLLILEHQQLIGDAGYWAKDCPKKAPSSASLANEGRGKVISAWMAATKEEIGRTLDTRLWSYTSYELYAGAFWML</sequence>
<comment type="caution">
    <text evidence="1">The sequence shown here is derived from an EMBL/GenBank/DDBJ whole genome shotgun (WGS) entry which is preliminary data.</text>
</comment>
<dbReference type="Proteomes" id="UP000244722">
    <property type="component" value="Unassembled WGS sequence"/>
</dbReference>
<keyword evidence="2" id="KW-1185">Reference proteome</keyword>
<proteinExistence type="predicted"/>
<dbReference type="EMBL" id="NESQ01000132">
    <property type="protein sequence ID" value="PUU78008.1"/>
    <property type="molecule type" value="Genomic_DNA"/>
</dbReference>
<accession>A0A2T6ZR94</accession>
<evidence type="ECO:0000313" key="1">
    <source>
        <dbReference type="EMBL" id="PUU78008.1"/>
    </source>
</evidence>
<name>A0A2T6ZR94_TUBBO</name>
<protein>
    <submittedName>
        <fullName evidence="1">Uncharacterized protein</fullName>
    </submittedName>
</protein>